<reference evidence="9 10" key="1">
    <citation type="submission" date="2018-02" db="EMBL/GenBank/DDBJ databases">
        <title>Jeotgalibacillus proteolyticum sp. nov. a protease producing bacterium isolated from ocean sediments of Laizhou Bay.</title>
        <authorList>
            <person name="Li Y."/>
        </authorList>
    </citation>
    <scope>NUCLEOTIDE SEQUENCE [LARGE SCALE GENOMIC DNA]</scope>
    <source>
        <strain evidence="9 10">22-7</strain>
    </source>
</reference>
<dbReference type="PANTHER" id="PTHR37821">
    <property type="entry name" value="AMINO ACID TRANSPORTER YUIF-RELATED"/>
    <property type="match status" value="1"/>
</dbReference>
<dbReference type="Pfam" id="PF03553">
    <property type="entry name" value="Na_H_antiporter"/>
    <property type="match status" value="1"/>
</dbReference>
<dbReference type="InterPro" id="IPR032813">
    <property type="entry name" value="Na_H_antiport_N"/>
</dbReference>
<feature type="transmembrane region" description="Helical" evidence="6">
    <location>
        <begin position="12"/>
        <end position="38"/>
    </location>
</feature>
<evidence type="ECO:0000256" key="1">
    <source>
        <dbReference type="ARBA" id="ARBA00004651"/>
    </source>
</evidence>
<evidence type="ECO:0000313" key="10">
    <source>
        <dbReference type="Proteomes" id="UP000239047"/>
    </source>
</evidence>
<keyword evidence="2" id="KW-1003">Cell membrane</keyword>
<dbReference type="OrthoDB" id="9772446at2"/>
<evidence type="ECO:0000256" key="6">
    <source>
        <dbReference type="SAM" id="Phobius"/>
    </source>
</evidence>
<dbReference type="Proteomes" id="UP000239047">
    <property type="component" value="Unassembled WGS sequence"/>
</dbReference>
<keyword evidence="3 6" id="KW-0812">Transmembrane</keyword>
<keyword evidence="10" id="KW-1185">Reference proteome</keyword>
<dbReference type="Pfam" id="PF13726">
    <property type="entry name" value="Na_H_antiport_2"/>
    <property type="match status" value="1"/>
</dbReference>
<keyword evidence="5 6" id="KW-0472">Membrane</keyword>
<keyword evidence="4 6" id="KW-1133">Transmembrane helix</keyword>
<feature type="transmembrane region" description="Helical" evidence="6">
    <location>
        <begin position="102"/>
        <end position="118"/>
    </location>
</feature>
<dbReference type="EMBL" id="PREZ01000004">
    <property type="protein sequence ID" value="PPA70009.1"/>
    <property type="molecule type" value="Genomic_DNA"/>
</dbReference>
<feature type="transmembrane region" description="Helical" evidence="6">
    <location>
        <begin position="58"/>
        <end position="81"/>
    </location>
</feature>
<dbReference type="AlphaFoldDB" id="A0A2S5GAJ3"/>
<dbReference type="RefSeq" id="WP_104057959.1">
    <property type="nucleotide sequence ID" value="NZ_PREZ01000004.1"/>
</dbReference>
<feature type="transmembrane region" description="Helical" evidence="6">
    <location>
        <begin position="423"/>
        <end position="440"/>
    </location>
</feature>
<name>A0A2S5GAJ3_9BACL</name>
<accession>A0A2S5GAJ3</accession>
<evidence type="ECO:0000256" key="2">
    <source>
        <dbReference type="ARBA" id="ARBA00022475"/>
    </source>
</evidence>
<feature type="transmembrane region" description="Helical" evidence="6">
    <location>
        <begin position="293"/>
        <end position="312"/>
    </location>
</feature>
<dbReference type="GO" id="GO:0016301">
    <property type="term" value="F:kinase activity"/>
    <property type="evidence" value="ECO:0007669"/>
    <property type="project" value="InterPro"/>
</dbReference>
<dbReference type="InterPro" id="IPR002173">
    <property type="entry name" value="Carboh/pur_kinase_PfkB_CS"/>
</dbReference>
<dbReference type="PANTHER" id="PTHR37821:SF1">
    <property type="entry name" value="AMINO ACID TRANSPORTER YUIF-RELATED"/>
    <property type="match status" value="1"/>
</dbReference>
<feature type="transmembrane region" description="Helical" evidence="6">
    <location>
        <begin position="147"/>
        <end position="170"/>
    </location>
</feature>
<gene>
    <name evidence="9" type="ORF">C4B60_10440</name>
</gene>
<dbReference type="GO" id="GO:0005886">
    <property type="term" value="C:plasma membrane"/>
    <property type="evidence" value="ECO:0007669"/>
    <property type="project" value="UniProtKB-SubCell"/>
</dbReference>
<proteinExistence type="predicted"/>
<feature type="domain" description="Na+/H+ antiporter NhaC-like C-terminal" evidence="7">
    <location>
        <begin position="151"/>
        <end position="435"/>
    </location>
</feature>
<dbReference type="PROSITE" id="PS00583">
    <property type="entry name" value="PFKB_KINASES_1"/>
    <property type="match status" value="1"/>
</dbReference>
<feature type="transmembrane region" description="Helical" evidence="6">
    <location>
        <begin position="241"/>
        <end position="258"/>
    </location>
</feature>
<dbReference type="InterPro" id="IPR052576">
    <property type="entry name" value="AA_Transporter-Related"/>
</dbReference>
<sequence length="441" mass="46051">MNAVIIAVSLMLILSLLRVNVVIALVIGGVVGGFAGGLTVDEITTVFSAGVGGGANIALSYALLGGFAVAISHTGLPQLLVNKIVKLVRRKGEERQQTLPKVLVVLVILFISCLSQNAVPVHIAFIPLLIPPLLLVMNELQLDRRLIASAITFGLTAPYILLPFGFGQIFHQTIAVNMELSGLAIDSSTIPKAMLIPTIGMVLGLCIAIFFSYRKPRQYENKALTDSDSPAVEKPIKTKDLIATLAAITAALAVQTFIESMVFAAVVGLSILFAAGTVKLRDQDGLMTEGMKMMAFIGFVMIASNGFAAILTETGHVEGLVDSASGIFGDNKAIAALLMLLVGLVVTMGIGSSFATIPIITVIFVPLALQLGFSPLATIALIGTAGALGDAGSPASDSTLGPSAGLNADGQHNHIWDTCVPTFIHYNIPLILFGWAAALIL</sequence>
<organism evidence="9 10">
    <name type="scientific">Jeotgalibacillus proteolyticus</name>
    <dbReference type="NCBI Taxonomy" id="2082395"/>
    <lineage>
        <taxon>Bacteria</taxon>
        <taxon>Bacillati</taxon>
        <taxon>Bacillota</taxon>
        <taxon>Bacilli</taxon>
        <taxon>Bacillales</taxon>
        <taxon>Caryophanaceae</taxon>
        <taxon>Jeotgalibacillus</taxon>
    </lineage>
</organism>
<feature type="transmembrane region" description="Helical" evidence="6">
    <location>
        <begin position="362"/>
        <end position="388"/>
    </location>
</feature>
<evidence type="ECO:0000256" key="4">
    <source>
        <dbReference type="ARBA" id="ARBA00022989"/>
    </source>
</evidence>
<dbReference type="PRINTS" id="PR00173">
    <property type="entry name" value="EDTRNSPORT"/>
</dbReference>
<comment type="caution">
    <text evidence="9">The sequence shown here is derived from an EMBL/GenBank/DDBJ whole genome shotgun (WGS) entry which is preliminary data.</text>
</comment>
<evidence type="ECO:0000313" key="9">
    <source>
        <dbReference type="EMBL" id="PPA70009.1"/>
    </source>
</evidence>
<evidence type="ECO:0000256" key="3">
    <source>
        <dbReference type="ARBA" id="ARBA00022692"/>
    </source>
</evidence>
<comment type="subcellular location">
    <subcellularLocation>
        <location evidence="1">Cell membrane</location>
        <topology evidence="1">Multi-pass membrane protein</topology>
    </subcellularLocation>
</comment>
<feature type="transmembrane region" description="Helical" evidence="6">
    <location>
        <begin position="124"/>
        <end position="140"/>
    </location>
</feature>
<evidence type="ECO:0000259" key="8">
    <source>
        <dbReference type="Pfam" id="PF13726"/>
    </source>
</evidence>
<feature type="transmembrane region" description="Helical" evidence="6">
    <location>
        <begin position="264"/>
        <end position="281"/>
    </location>
</feature>
<feature type="transmembrane region" description="Helical" evidence="6">
    <location>
        <begin position="190"/>
        <end position="213"/>
    </location>
</feature>
<feature type="domain" description="Putative Na+/H+ antiporter N-terminal" evidence="8">
    <location>
        <begin position="2"/>
        <end position="87"/>
    </location>
</feature>
<evidence type="ECO:0000256" key="5">
    <source>
        <dbReference type="ARBA" id="ARBA00023136"/>
    </source>
</evidence>
<dbReference type="InterPro" id="IPR018461">
    <property type="entry name" value="Na/H_Antiport_NhaC-like_C"/>
</dbReference>
<feature type="transmembrane region" description="Helical" evidence="6">
    <location>
        <begin position="332"/>
        <end position="350"/>
    </location>
</feature>
<protein>
    <submittedName>
        <fullName evidence="9">Sodium:proton antiporter</fullName>
    </submittedName>
</protein>
<evidence type="ECO:0000259" key="7">
    <source>
        <dbReference type="Pfam" id="PF03553"/>
    </source>
</evidence>